<feature type="region of interest" description="Disordered" evidence="2">
    <location>
        <begin position="108"/>
        <end position="197"/>
    </location>
</feature>
<protein>
    <submittedName>
        <fullName evidence="5">BZIP domain-containing protein</fullName>
    </submittedName>
</protein>
<keyword evidence="4" id="KW-1185">Reference proteome</keyword>
<dbReference type="AlphaFoldDB" id="A0A1I8A142"/>
<dbReference type="InterPro" id="IPR004827">
    <property type="entry name" value="bZIP"/>
</dbReference>
<feature type="coiled-coil region" evidence="1">
    <location>
        <begin position="200"/>
        <end position="248"/>
    </location>
</feature>
<evidence type="ECO:0000256" key="1">
    <source>
        <dbReference type="SAM" id="Coils"/>
    </source>
</evidence>
<dbReference type="Pfam" id="PF07716">
    <property type="entry name" value="bZIP_2"/>
    <property type="match status" value="1"/>
</dbReference>
<dbReference type="InterPro" id="IPR031106">
    <property type="entry name" value="C/EBP"/>
</dbReference>
<feature type="compositionally biased region" description="Polar residues" evidence="2">
    <location>
        <begin position="113"/>
        <end position="127"/>
    </location>
</feature>
<name>A0A1I8A142_9BILA</name>
<evidence type="ECO:0000256" key="2">
    <source>
        <dbReference type="SAM" id="MobiDB-lite"/>
    </source>
</evidence>
<evidence type="ECO:0000313" key="4">
    <source>
        <dbReference type="Proteomes" id="UP000095287"/>
    </source>
</evidence>
<organism evidence="4 5">
    <name type="scientific">Steinernema glaseri</name>
    <dbReference type="NCBI Taxonomy" id="37863"/>
    <lineage>
        <taxon>Eukaryota</taxon>
        <taxon>Metazoa</taxon>
        <taxon>Ecdysozoa</taxon>
        <taxon>Nematoda</taxon>
        <taxon>Chromadorea</taxon>
        <taxon>Rhabditida</taxon>
        <taxon>Tylenchina</taxon>
        <taxon>Panagrolaimomorpha</taxon>
        <taxon>Strongyloidoidea</taxon>
        <taxon>Steinernematidae</taxon>
        <taxon>Steinernema</taxon>
    </lineage>
</organism>
<accession>A0A1I8A142</accession>
<dbReference type="GO" id="GO:0006351">
    <property type="term" value="P:DNA-templated transcription"/>
    <property type="evidence" value="ECO:0007669"/>
    <property type="project" value="InterPro"/>
</dbReference>
<proteinExistence type="predicted"/>
<dbReference type="SUPFAM" id="SSF57959">
    <property type="entry name" value="Leucine zipper domain"/>
    <property type="match status" value="1"/>
</dbReference>
<dbReference type="GO" id="GO:0000978">
    <property type="term" value="F:RNA polymerase II cis-regulatory region sequence-specific DNA binding"/>
    <property type="evidence" value="ECO:0007669"/>
    <property type="project" value="TreeGrafter"/>
</dbReference>
<dbReference type="Gene3D" id="1.20.5.170">
    <property type="match status" value="1"/>
</dbReference>
<feature type="compositionally biased region" description="Polar residues" evidence="2">
    <location>
        <begin position="140"/>
        <end position="151"/>
    </location>
</feature>
<evidence type="ECO:0000313" key="5">
    <source>
        <dbReference type="WBParaSite" id="L893_g31939.t1"/>
    </source>
</evidence>
<sequence length="255" mass="29676">MLSSQDVRMPAVSSNDDWIEESFDLVKFINTESPRNSQELTTPVMEQNPFPFGHDMEKGSHLCQPFPAALEDDIDFDLGGFVAENNMYPQGDFVPYGEYHELQRPESLATDDYTPNSSTISNGSQYQPAIKTEEYDPDFNPQSVTSQQTSNDDVEYVPQIKPRKYKIKPESERNSPTYKQKRAKNNDAVRKSRSKAKLQQQIRDQQLHEYEVKVKNLEEQHQVDQKTIAEQKQEINRLRERLGYFEGRRGDTRFR</sequence>
<dbReference type="WBParaSite" id="L893_g31939.t1">
    <property type="protein sequence ID" value="L893_g31939.t1"/>
    <property type="gene ID" value="L893_g31939"/>
</dbReference>
<feature type="domain" description="BZIP" evidence="3">
    <location>
        <begin position="175"/>
        <end position="221"/>
    </location>
</feature>
<dbReference type="Proteomes" id="UP000095287">
    <property type="component" value="Unplaced"/>
</dbReference>
<evidence type="ECO:0000259" key="3">
    <source>
        <dbReference type="Pfam" id="PF07716"/>
    </source>
</evidence>
<dbReference type="PANTHER" id="PTHR23334:SF43">
    <property type="entry name" value="CCAAT_ENHANCER-BINDING PROTEIN HOMOLOG 1-RELATED"/>
    <property type="match status" value="1"/>
</dbReference>
<keyword evidence="1" id="KW-0175">Coiled coil</keyword>
<reference evidence="5" key="1">
    <citation type="submission" date="2016-11" db="UniProtKB">
        <authorList>
            <consortium name="WormBaseParasite"/>
        </authorList>
    </citation>
    <scope>IDENTIFICATION</scope>
</reference>
<dbReference type="InterPro" id="IPR046347">
    <property type="entry name" value="bZIP_sf"/>
</dbReference>
<dbReference type="PANTHER" id="PTHR23334">
    <property type="entry name" value="CCAAT/ENHANCER BINDING PROTEIN"/>
    <property type="match status" value="1"/>
</dbReference>
<dbReference type="GO" id="GO:0000981">
    <property type="term" value="F:DNA-binding transcription factor activity, RNA polymerase II-specific"/>
    <property type="evidence" value="ECO:0007669"/>
    <property type="project" value="TreeGrafter"/>
</dbReference>